<feature type="binding site" evidence="7">
    <location>
        <position position="188"/>
    </location>
    <ligand>
        <name>Mg(2+)</name>
        <dbReference type="ChEBI" id="CHEBI:18420"/>
    </ligand>
</feature>
<comment type="caution">
    <text evidence="9">The sequence shown here is derived from an EMBL/GenBank/DDBJ whole genome shotgun (WGS) entry which is preliminary data.</text>
</comment>
<dbReference type="InterPro" id="IPR013341">
    <property type="entry name" value="Mandelate_racemase_N_dom"/>
</dbReference>
<name>A0A544UNB0_LYSSH</name>
<keyword evidence="5 7" id="KW-0456">Lyase</keyword>
<sequence length="369" mass="41828">MKIEKIIVRKMKMTMKSPFETSFMKQQERIFLIIEAYGEKHVGYGECVVSAYPYYGEETASTAFSIIDEFLIPLVINQEFNHPDEVNEKFARVRRNNMAKSAVEAAIWDLYAKEQGIPLAQALGGKKKEITVGISLGIEEDTNVLLESIEGYLKQGFKKIKIKIKPGKDIEVLRVIRDRFGDIPLMADANSAYSLEDLPLFKEMDKLNLMMIEQPLEYDDIVDHRNLQRELNTPICLDESIHSYDDARRAIELGSCKVINIKVGRVGGLSEAKKIHDLCQQHQIPVWCGGMLESGIGRAHNIAITTLSNFTIPGDTAPSSRYWHEDIIEPEIVMDEQGHIQVSDLPGIGYNVAQDKLEKYTLEKCIYEA</sequence>
<comment type="cofactor">
    <cofactor evidence="1 7">
        <name>a divalent metal cation</name>
        <dbReference type="ChEBI" id="CHEBI:60240"/>
    </cofactor>
</comment>
<keyword evidence="4 7" id="KW-0460">Magnesium</keyword>
<dbReference type="EMBL" id="SADV01000005">
    <property type="protein sequence ID" value="TQR35323.1"/>
    <property type="molecule type" value="Genomic_DNA"/>
</dbReference>
<evidence type="ECO:0000256" key="1">
    <source>
        <dbReference type="ARBA" id="ARBA00001968"/>
    </source>
</evidence>
<dbReference type="SUPFAM" id="SSF54826">
    <property type="entry name" value="Enolase N-terminal domain-like"/>
    <property type="match status" value="1"/>
</dbReference>
<dbReference type="PANTHER" id="PTHR48073:SF5">
    <property type="entry name" value="O-SUCCINYLBENZOATE SYNTHASE"/>
    <property type="match status" value="1"/>
</dbReference>
<dbReference type="HAMAP" id="MF_01933">
    <property type="entry name" value="MenC_2"/>
    <property type="match status" value="1"/>
</dbReference>
<dbReference type="GO" id="GO:0043748">
    <property type="term" value="F:O-succinylbenzoate synthase activity"/>
    <property type="evidence" value="ECO:0007669"/>
    <property type="project" value="UniProtKB-EC"/>
</dbReference>
<comment type="pathway">
    <text evidence="7">Quinol/quinone metabolism; 1,4-dihydroxy-2-naphthoate biosynthesis; 1,4-dihydroxy-2-naphthoate from chorismate: step 4/7.</text>
</comment>
<dbReference type="OrthoDB" id="9774531at2"/>
<dbReference type="SMART" id="SM00922">
    <property type="entry name" value="MR_MLE"/>
    <property type="match status" value="1"/>
</dbReference>
<evidence type="ECO:0000256" key="2">
    <source>
        <dbReference type="ARBA" id="ARBA00022428"/>
    </source>
</evidence>
<dbReference type="Pfam" id="PF13378">
    <property type="entry name" value="MR_MLE_C"/>
    <property type="match status" value="1"/>
</dbReference>
<dbReference type="GO" id="GO:0009234">
    <property type="term" value="P:menaquinone biosynthetic process"/>
    <property type="evidence" value="ECO:0007669"/>
    <property type="project" value="UniProtKB-UniRule"/>
</dbReference>
<dbReference type="EC" id="4.2.1.113" evidence="6 7"/>
<dbReference type="AlphaFoldDB" id="A0A544UNB0"/>
<dbReference type="SFLD" id="SFLDS00001">
    <property type="entry name" value="Enolase"/>
    <property type="match status" value="1"/>
</dbReference>
<dbReference type="SFLD" id="SFLDG00180">
    <property type="entry name" value="muconate_cycloisomerase"/>
    <property type="match status" value="1"/>
</dbReference>
<dbReference type="SUPFAM" id="SSF51604">
    <property type="entry name" value="Enolase C-terminal domain-like"/>
    <property type="match status" value="1"/>
</dbReference>
<evidence type="ECO:0000313" key="9">
    <source>
        <dbReference type="EMBL" id="TQR35323.1"/>
    </source>
</evidence>
<dbReference type="InterPro" id="IPR013342">
    <property type="entry name" value="Mandelate_racemase_C"/>
</dbReference>
<keyword evidence="3 7" id="KW-0479">Metal-binding</keyword>
<dbReference type="PANTHER" id="PTHR48073">
    <property type="entry name" value="O-SUCCINYLBENZOATE SYNTHASE-RELATED"/>
    <property type="match status" value="1"/>
</dbReference>
<dbReference type="Gene3D" id="3.30.390.10">
    <property type="entry name" value="Enolase-like, N-terminal domain"/>
    <property type="match status" value="1"/>
</dbReference>
<protein>
    <recommendedName>
        <fullName evidence="6 7">o-succinylbenzoate synthase</fullName>
        <shortName evidence="7">OSB synthase</shortName>
        <shortName evidence="7">OSBS</shortName>
        <ecNumber evidence="6 7">4.2.1.113</ecNumber>
    </recommendedName>
    <alternativeName>
        <fullName evidence="7">4-(2'-carboxyphenyl)-4-oxybutyric acid synthase</fullName>
    </alternativeName>
    <alternativeName>
        <fullName evidence="7">o-succinylbenzoic acid synthase</fullName>
    </alternativeName>
</protein>
<dbReference type="Proteomes" id="UP000317944">
    <property type="component" value="Unassembled WGS sequence"/>
</dbReference>
<organism evidence="9 10">
    <name type="scientific">Lysinibacillus sphaericus</name>
    <name type="common">Bacillus sphaericus</name>
    <dbReference type="NCBI Taxonomy" id="1421"/>
    <lineage>
        <taxon>Bacteria</taxon>
        <taxon>Bacillati</taxon>
        <taxon>Bacillota</taxon>
        <taxon>Bacilli</taxon>
        <taxon>Bacillales</taxon>
        <taxon>Bacillaceae</taxon>
        <taxon>Lysinibacillus</taxon>
    </lineage>
</organism>
<dbReference type="InterPro" id="IPR047585">
    <property type="entry name" value="MenC"/>
</dbReference>
<keyword evidence="2 7" id="KW-0474">Menaquinone biosynthesis</keyword>
<accession>A0A544UNB0</accession>
<gene>
    <name evidence="7 9" type="primary">menC</name>
    <name evidence="9" type="ORF">C7Y47_08780</name>
</gene>
<dbReference type="UniPathway" id="UPA00079"/>
<evidence type="ECO:0000256" key="3">
    <source>
        <dbReference type="ARBA" id="ARBA00022723"/>
    </source>
</evidence>
<comment type="pathway">
    <text evidence="7">Quinol/quinone metabolism; menaquinone biosynthesis.</text>
</comment>
<dbReference type="GO" id="GO:0016854">
    <property type="term" value="F:racemase and epimerase activity"/>
    <property type="evidence" value="ECO:0007669"/>
    <property type="project" value="UniProtKB-ARBA"/>
</dbReference>
<dbReference type="InterPro" id="IPR036849">
    <property type="entry name" value="Enolase-like_C_sf"/>
</dbReference>
<dbReference type="CDD" id="cd03317">
    <property type="entry name" value="NAAAR"/>
    <property type="match status" value="1"/>
</dbReference>
<comment type="catalytic activity">
    <reaction evidence="7">
        <text>(1R,6R)-6-hydroxy-2-succinyl-cyclohexa-2,4-diene-1-carboxylate = 2-succinylbenzoate + H2O</text>
        <dbReference type="Rhea" id="RHEA:10196"/>
        <dbReference type="ChEBI" id="CHEBI:15377"/>
        <dbReference type="ChEBI" id="CHEBI:18325"/>
        <dbReference type="ChEBI" id="CHEBI:58689"/>
        <dbReference type="EC" id="4.2.1.113"/>
    </reaction>
</comment>
<comment type="function">
    <text evidence="7">Converts 2-succinyl-6-hydroxy-2,4-cyclohexadiene-1-carboxylate (SHCHC) to 2-succinylbenzoate (OSB).</text>
</comment>
<dbReference type="UniPathway" id="UPA01057">
    <property type="reaction ID" value="UER00165"/>
</dbReference>
<proteinExistence type="inferred from homology"/>
<evidence type="ECO:0000259" key="8">
    <source>
        <dbReference type="SMART" id="SM00922"/>
    </source>
</evidence>
<feature type="active site" description="Proton donor" evidence="7">
    <location>
        <position position="163"/>
    </location>
</feature>
<evidence type="ECO:0000256" key="6">
    <source>
        <dbReference type="ARBA" id="ARBA00029491"/>
    </source>
</evidence>
<evidence type="ECO:0000256" key="4">
    <source>
        <dbReference type="ARBA" id="ARBA00022842"/>
    </source>
</evidence>
<feature type="domain" description="Mandelate racemase/muconate lactonizing enzyme C-terminal" evidence="8">
    <location>
        <begin position="142"/>
        <end position="234"/>
    </location>
</feature>
<dbReference type="Gene3D" id="3.20.20.120">
    <property type="entry name" value="Enolase-like C-terminal domain"/>
    <property type="match status" value="1"/>
</dbReference>
<feature type="binding site" evidence="7">
    <location>
        <position position="238"/>
    </location>
    <ligand>
        <name>Mg(2+)</name>
        <dbReference type="ChEBI" id="CHEBI:18420"/>
    </ligand>
</feature>
<evidence type="ECO:0000313" key="10">
    <source>
        <dbReference type="Proteomes" id="UP000317944"/>
    </source>
</evidence>
<dbReference type="InterPro" id="IPR029065">
    <property type="entry name" value="Enolase_C-like"/>
</dbReference>
<evidence type="ECO:0000256" key="7">
    <source>
        <dbReference type="HAMAP-Rule" id="MF_01933"/>
    </source>
</evidence>
<dbReference type="GO" id="GO:0000287">
    <property type="term" value="F:magnesium ion binding"/>
    <property type="evidence" value="ECO:0007669"/>
    <property type="project" value="UniProtKB-UniRule"/>
</dbReference>
<evidence type="ECO:0000256" key="5">
    <source>
        <dbReference type="ARBA" id="ARBA00023239"/>
    </source>
</evidence>
<comment type="similarity">
    <text evidence="7">Belongs to the mandelate racemase/muconate lactonizing enzyme family. MenC type 2 subfamily.</text>
</comment>
<feature type="active site" description="Proton acceptor" evidence="7">
    <location>
        <position position="262"/>
    </location>
</feature>
<dbReference type="InterPro" id="IPR029017">
    <property type="entry name" value="Enolase-like_N"/>
</dbReference>
<feature type="binding site" evidence="7">
    <location>
        <position position="213"/>
    </location>
    <ligand>
        <name>Mg(2+)</name>
        <dbReference type="ChEBI" id="CHEBI:18420"/>
    </ligand>
</feature>
<dbReference type="InterPro" id="IPR010197">
    <property type="entry name" value="OSBS/NAAAR"/>
</dbReference>
<dbReference type="Pfam" id="PF02746">
    <property type="entry name" value="MR_MLE_N"/>
    <property type="match status" value="1"/>
</dbReference>
<reference evidence="9 10" key="1">
    <citation type="submission" date="2018-03" db="EMBL/GenBank/DDBJ databases">
        <title>Aerobic endospore-forming bacteria genome sequencing and assembly.</title>
        <authorList>
            <person name="Cavalcante D.A."/>
            <person name="Driks A."/>
            <person name="Putonti C."/>
            <person name="De-Souza M.T."/>
        </authorList>
    </citation>
    <scope>NUCLEOTIDE SEQUENCE [LARGE SCALE GENOMIC DNA]</scope>
    <source>
        <strain evidence="9 10">SDF0037</strain>
    </source>
</reference>
<dbReference type="NCBIfam" id="TIGR01928">
    <property type="entry name" value="menC_lowGC_arch"/>
    <property type="match status" value="1"/>
</dbReference>
<dbReference type="RefSeq" id="WP_142508422.1">
    <property type="nucleotide sequence ID" value="NZ_SADV01000005.1"/>
</dbReference>
<dbReference type="SFLD" id="SFLDF00009">
    <property type="entry name" value="o-succinylbenzoate_synthase"/>
    <property type="match status" value="1"/>
</dbReference>